<proteinExistence type="predicted"/>
<reference evidence="2 3" key="1">
    <citation type="submission" date="2019-02" db="EMBL/GenBank/DDBJ databases">
        <title>Genomic Encyclopedia of Archaeal and Bacterial Type Strains, Phase II (KMG-II): from individual species to whole genera.</title>
        <authorList>
            <person name="Goeker M."/>
        </authorList>
    </citation>
    <scope>NUCLEOTIDE SEQUENCE [LARGE SCALE GENOMIC DNA]</scope>
    <source>
        <strain evidence="2 3">DSM 18101</strain>
    </source>
</reference>
<accession>A0A4Q7YU04</accession>
<feature type="region of interest" description="Disordered" evidence="1">
    <location>
        <begin position="63"/>
        <end position="82"/>
    </location>
</feature>
<evidence type="ECO:0000313" key="3">
    <source>
        <dbReference type="Proteomes" id="UP000292958"/>
    </source>
</evidence>
<dbReference type="EMBL" id="SHKW01000001">
    <property type="protein sequence ID" value="RZU41322.1"/>
    <property type="molecule type" value="Genomic_DNA"/>
</dbReference>
<evidence type="ECO:0000256" key="1">
    <source>
        <dbReference type="SAM" id="MobiDB-lite"/>
    </source>
</evidence>
<comment type="caution">
    <text evidence="2">The sequence shown here is derived from an EMBL/GenBank/DDBJ whole genome shotgun (WGS) entry which is preliminary data.</text>
</comment>
<gene>
    <name evidence="2" type="ORF">BDD14_2837</name>
</gene>
<protein>
    <submittedName>
        <fullName evidence="2">Uncharacterized protein</fullName>
    </submittedName>
</protein>
<evidence type="ECO:0000313" key="2">
    <source>
        <dbReference type="EMBL" id="RZU41322.1"/>
    </source>
</evidence>
<name>A0A4Q7YU04_9BACT</name>
<dbReference type="AlphaFoldDB" id="A0A4Q7YU04"/>
<keyword evidence="3" id="KW-1185">Reference proteome</keyword>
<organism evidence="2 3">
    <name type="scientific">Edaphobacter modestus</name>
    <dbReference type="NCBI Taxonomy" id="388466"/>
    <lineage>
        <taxon>Bacteria</taxon>
        <taxon>Pseudomonadati</taxon>
        <taxon>Acidobacteriota</taxon>
        <taxon>Terriglobia</taxon>
        <taxon>Terriglobales</taxon>
        <taxon>Acidobacteriaceae</taxon>
        <taxon>Edaphobacter</taxon>
    </lineage>
</organism>
<sequence length="82" mass="8895">MPNQVGGDLLHTMDVYRLSRVRTELQSLWVIEFLTPHPVEADGQFACHRNLSDAAVATHGQMNEATSPVGVPADSGLGCLHQ</sequence>
<dbReference type="Proteomes" id="UP000292958">
    <property type="component" value="Unassembled WGS sequence"/>
</dbReference>